<reference evidence="3" key="3">
    <citation type="submission" date="2021-05" db="EMBL/GenBank/DDBJ databases">
        <title>Protein family content uncovers lineage relationships and bacterial pathway maintenance mechanisms in DPANN archaea.</title>
        <authorList>
            <person name="Castelle C.J."/>
            <person name="Meheust R."/>
            <person name="Jaffe A.L."/>
            <person name="Seitz K."/>
            <person name="Gong X."/>
            <person name="Baker B.J."/>
            <person name="Banfield J.F."/>
        </authorList>
    </citation>
    <scope>NUCLEOTIDE SEQUENCE</scope>
    <source>
        <strain evidence="3">RIFCSPHIGHO2_01_FULL_GW2011_AR10_43_9</strain>
    </source>
</reference>
<protein>
    <submittedName>
        <fullName evidence="2">Uncharacterized protein</fullName>
    </submittedName>
</protein>
<evidence type="ECO:0000313" key="2">
    <source>
        <dbReference type="EMBL" id="HIH08946.1"/>
    </source>
</evidence>
<feature type="region of interest" description="Disordered" evidence="1">
    <location>
        <begin position="116"/>
        <end position="150"/>
    </location>
</feature>
<accession>A0A7J4J157</accession>
<evidence type="ECO:0000313" key="4">
    <source>
        <dbReference type="Proteomes" id="UP000577419"/>
    </source>
</evidence>
<reference evidence="4" key="1">
    <citation type="journal article" date="2020" name="bioRxiv">
        <title>A rank-normalized archaeal taxonomy based on genome phylogeny resolves widespread incomplete and uneven classifications.</title>
        <authorList>
            <person name="Rinke C."/>
            <person name="Chuvochina M."/>
            <person name="Mussig A.J."/>
            <person name="Chaumeil P.-A."/>
            <person name="Waite D.W."/>
            <person name="Whitman W.B."/>
            <person name="Parks D.H."/>
            <person name="Hugenholtz P."/>
        </authorList>
    </citation>
    <scope>NUCLEOTIDE SEQUENCE [LARGE SCALE GENOMIC DNA]</scope>
</reference>
<gene>
    <name evidence="2" type="ORF">HA237_06300</name>
    <name evidence="3" type="ORF">J4224_03380</name>
</gene>
<name>A0A7J4J157_9ARCH</name>
<comment type="caution">
    <text evidence="2">The sequence shown here is derived from an EMBL/GenBank/DDBJ whole genome shotgun (WGS) entry which is preliminary data.</text>
</comment>
<dbReference type="Proteomes" id="UP000577419">
    <property type="component" value="Unassembled WGS sequence"/>
</dbReference>
<reference evidence="3" key="2">
    <citation type="submission" date="2021-03" db="EMBL/GenBank/DDBJ databases">
        <authorList>
            <person name="Jaffe A."/>
        </authorList>
    </citation>
    <scope>NUCLEOTIDE SEQUENCE</scope>
    <source>
        <strain evidence="3">RIFCSPHIGHO2_01_FULL_GW2011_AR10_43_9</strain>
    </source>
</reference>
<feature type="region of interest" description="Disordered" evidence="1">
    <location>
        <begin position="214"/>
        <end position="233"/>
    </location>
</feature>
<sequence length="233" mass="27510">MVKPLSRSTRPRIVGRGRIHEFSWLVPELARSRIVFHNRFLEAKRRGSSNSGLLAIRKEGMEYRRKLLEENSVPEDIARKISELSRQQQLSWWHATPEYRKIKADYRLTEKGMQVERAAHERQKGSPKRSASNKRYQRSQKGKAVRKRYQASERGTAAIKLYRDSPLGKATYALQVVRKKISRRKRLLRERGIPMEHDKALRKLNAELFRAEAERERLNHKTSAKFVPSWKKR</sequence>
<evidence type="ECO:0000313" key="3">
    <source>
        <dbReference type="EMBL" id="MBS3059439.1"/>
    </source>
</evidence>
<proteinExistence type="predicted"/>
<dbReference type="Proteomes" id="UP000683213">
    <property type="component" value="Unassembled WGS sequence"/>
</dbReference>
<evidence type="ECO:0000256" key="1">
    <source>
        <dbReference type="SAM" id="MobiDB-lite"/>
    </source>
</evidence>
<feature type="compositionally biased region" description="Basic residues" evidence="1">
    <location>
        <begin position="125"/>
        <end position="149"/>
    </location>
</feature>
<dbReference type="EMBL" id="JAGVWF010000046">
    <property type="protein sequence ID" value="MBS3059439.1"/>
    <property type="molecule type" value="Genomic_DNA"/>
</dbReference>
<dbReference type="EMBL" id="DUFG01000032">
    <property type="protein sequence ID" value="HIH08946.1"/>
    <property type="molecule type" value="Genomic_DNA"/>
</dbReference>
<dbReference type="AlphaFoldDB" id="A0A7J4J157"/>
<organism evidence="2 4">
    <name type="scientific">Candidatus Iainarchaeum sp</name>
    <dbReference type="NCBI Taxonomy" id="3101447"/>
    <lineage>
        <taxon>Archaea</taxon>
        <taxon>Candidatus Iainarchaeota</taxon>
        <taxon>Candidatus Iainarchaeia</taxon>
        <taxon>Candidatus Iainarchaeales</taxon>
        <taxon>Candidatus Iainarchaeaceae</taxon>
        <taxon>Candidatus Iainarchaeum</taxon>
    </lineage>
</organism>